<keyword evidence="11" id="KW-0496">Mitochondrion</keyword>
<evidence type="ECO:0000256" key="9">
    <source>
        <dbReference type="ARBA" id="ARBA00022982"/>
    </source>
</evidence>
<keyword evidence="5" id="KW-0813">Transport</keyword>
<comment type="function">
    <text evidence="1">Accessory subunit of the mitochondrial membrane respiratory chain NADH dehydrogenase (Complex I), that is believed not to be involved in catalysis. Complex I functions in the transfer of electrons from NADH to the respiratory chain. The immediate electron acceptor for the enzyme is believed to be ubiquinone.</text>
</comment>
<evidence type="ECO:0000256" key="15">
    <source>
        <dbReference type="SAM" id="Phobius"/>
    </source>
</evidence>
<keyword evidence="6" id="KW-0679">Respiratory chain</keyword>
<evidence type="ECO:0000256" key="12">
    <source>
        <dbReference type="ARBA" id="ARBA00023136"/>
    </source>
</evidence>
<evidence type="ECO:0000256" key="14">
    <source>
        <dbReference type="ARBA" id="ARBA00033255"/>
    </source>
</evidence>
<evidence type="ECO:0000256" key="3">
    <source>
        <dbReference type="ARBA" id="ARBA00009960"/>
    </source>
</evidence>
<keyword evidence="9" id="KW-0249">Electron transport</keyword>
<evidence type="ECO:0000256" key="11">
    <source>
        <dbReference type="ARBA" id="ARBA00023128"/>
    </source>
</evidence>
<dbReference type="InterPro" id="IPR017384">
    <property type="entry name" value="NADH_Ub_cplx-1_asu_su-1"/>
</dbReference>
<proteinExistence type="inferred from homology"/>
<dbReference type="EMBL" id="CATNWA010015671">
    <property type="protein sequence ID" value="CAI9585653.1"/>
    <property type="molecule type" value="Genomic_DNA"/>
</dbReference>
<keyword evidence="10 15" id="KW-1133">Transmembrane helix</keyword>
<dbReference type="Pfam" id="PF15879">
    <property type="entry name" value="MWFE"/>
    <property type="match status" value="1"/>
</dbReference>
<organism evidence="16 17">
    <name type="scientific">Staurois parvus</name>
    <dbReference type="NCBI Taxonomy" id="386267"/>
    <lineage>
        <taxon>Eukaryota</taxon>
        <taxon>Metazoa</taxon>
        <taxon>Chordata</taxon>
        <taxon>Craniata</taxon>
        <taxon>Vertebrata</taxon>
        <taxon>Euteleostomi</taxon>
        <taxon>Amphibia</taxon>
        <taxon>Batrachia</taxon>
        <taxon>Anura</taxon>
        <taxon>Neobatrachia</taxon>
        <taxon>Ranoidea</taxon>
        <taxon>Ranidae</taxon>
        <taxon>Staurois</taxon>
    </lineage>
</organism>
<feature type="non-terminal residue" evidence="16">
    <location>
        <position position="138"/>
    </location>
</feature>
<evidence type="ECO:0000256" key="1">
    <source>
        <dbReference type="ARBA" id="ARBA00003195"/>
    </source>
</evidence>
<evidence type="ECO:0000256" key="6">
    <source>
        <dbReference type="ARBA" id="ARBA00022660"/>
    </source>
</evidence>
<evidence type="ECO:0000256" key="8">
    <source>
        <dbReference type="ARBA" id="ARBA00022792"/>
    </source>
</evidence>
<evidence type="ECO:0000313" key="16">
    <source>
        <dbReference type="EMBL" id="CAI9585653.1"/>
    </source>
</evidence>
<keyword evidence="17" id="KW-1185">Reference proteome</keyword>
<keyword evidence="12 15" id="KW-0472">Membrane</keyword>
<dbReference type="Proteomes" id="UP001162483">
    <property type="component" value="Unassembled WGS sequence"/>
</dbReference>
<sequence length="138" mass="15940">MIVVGKDVGTSAKQQRRVSPLCNLYLRVCPVQKWPPCPTCLAARCMLARESDPELRPVCWCIERVLERAVHGAIMWFEILPGLAIMTGCMMIPGLSTLYIHRLTNGGKDKRVVRFPYHWYLMQRDIRVSGEQLYYRSK</sequence>
<comment type="subcellular location">
    <subcellularLocation>
        <location evidence="2">Mitochondrion inner membrane</location>
        <topology evidence="2">Single-pass membrane protein</topology>
        <orientation evidence="2">Matrix side</orientation>
    </subcellularLocation>
</comment>
<evidence type="ECO:0000256" key="5">
    <source>
        <dbReference type="ARBA" id="ARBA00022448"/>
    </source>
</evidence>
<evidence type="ECO:0000256" key="7">
    <source>
        <dbReference type="ARBA" id="ARBA00022692"/>
    </source>
</evidence>
<evidence type="ECO:0000256" key="2">
    <source>
        <dbReference type="ARBA" id="ARBA00004298"/>
    </source>
</evidence>
<gene>
    <name evidence="16" type="ORF">SPARVUS_LOCUS10254399</name>
</gene>
<keyword evidence="7 15" id="KW-0812">Transmembrane</keyword>
<protein>
    <recommendedName>
        <fullName evidence="4">NADH dehydrogenase [ubiquinone] 1 alpha subcomplex subunit 1</fullName>
    </recommendedName>
    <alternativeName>
        <fullName evidence="14">Complex I-MWFE</fullName>
    </alternativeName>
    <alternativeName>
        <fullName evidence="13">NADH-ubiquinone oxidoreductase MWFE subunit</fullName>
    </alternativeName>
</protein>
<comment type="caution">
    <text evidence="16">The sequence shown here is derived from an EMBL/GenBank/DDBJ whole genome shotgun (WGS) entry which is preliminary data.</text>
</comment>
<evidence type="ECO:0000256" key="4">
    <source>
        <dbReference type="ARBA" id="ARBA00016392"/>
    </source>
</evidence>
<feature type="transmembrane region" description="Helical" evidence="15">
    <location>
        <begin position="79"/>
        <end position="101"/>
    </location>
</feature>
<keyword evidence="8" id="KW-0999">Mitochondrion inner membrane</keyword>
<dbReference type="PANTHER" id="PTHR17098">
    <property type="entry name" value="NADH-UBIQUINONE OXIDOREDUCTASE MWFE SUBUNIT"/>
    <property type="match status" value="1"/>
</dbReference>
<evidence type="ECO:0000256" key="10">
    <source>
        <dbReference type="ARBA" id="ARBA00022989"/>
    </source>
</evidence>
<name>A0ABN9EM06_9NEOB</name>
<evidence type="ECO:0000313" key="17">
    <source>
        <dbReference type="Proteomes" id="UP001162483"/>
    </source>
</evidence>
<reference evidence="16" key="1">
    <citation type="submission" date="2023-05" db="EMBL/GenBank/DDBJ databases">
        <authorList>
            <person name="Stuckert A."/>
        </authorList>
    </citation>
    <scope>NUCLEOTIDE SEQUENCE</scope>
</reference>
<evidence type="ECO:0000256" key="13">
    <source>
        <dbReference type="ARBA" id="ARBA00029847"/>
    </source>
</evidence>
<dbReference type="PANTHER" id="PTHR17098:SF2">
    <property type="entry name" value="NADH DEHYDROGENASE [UBIQUINONE] 1 ALPHA SUBCOMPLEX SUBUNIT 1"/>
    <property type="match status" value="1"/>
</dbReference>
<comment type="similarity">
    <text evidence="3">Belongs to the complex I NDUFA1 subunit family.</text>
</comment>
<accession>A0ABN9EM06</accession>